<dbReference type="Pfam" id="PF00005">
    <property type="entry name" value="ABC_tran"/>
    <property type="match status" value="1"/>
</dbReference>
<dbReference type="SMART" id="SM00382">
    <property type="entry name" value="AAA"/>
    <property type="match status" value="1"/>
</dbReference>
<dbReference type="EMBL" id="MASJ01000041">
    <property type="protein sequence ID" value="OCS82482.1"/>
    <property type="molecule type" value="Genomic_DNA"/>
</dbReference>
<dbReference type="STRING" id="33978.A6M13_07275"/>
<dbReference type="AlphaFoldDB" id="A0A1C0Y5N4"/>
<dbReference type="InterPro" id="IPR017871">
    <property type="entry name" value="ABC_transporter-like_CS"/>
</dbReference>
<dbReference type="GO" id="GO:0016887">
    <property type="term" value="F:ATP hydrolysis activity"/>
    <property type="evidence" value="ECO:0007669"/>
    <property type="project" value="InterPro"/>
</dbReference>
<evidence type="ECO:0000259" key="4">
    <source>
        <dbReference type="PROSITE" id="PS50893"/>
    </source>
</evidence>
<dbReference type="InterPro" id="IPR003593">
    <property type="entry name" value="AAA+_ATPase"/>
</dbReference>
<dbReference type="Gene3D" id="3.40.50.300">
    <property type="entry name" value="P-loop containing nucleotide triphosphate hydrolases"/>
    <property type="match status" value="1"/>
</dbReference>
<dbReference type="Proteomes" id="UP000093199">
    <property type="component" value="Unassembled WGS sequence"/>
</dbReference>
<dbReference type="InterPro" id="IPR027417">
    <property type="entry name" value="P-loop_NTPase"/>
</dbReference>
<dbReference type="InterPro" id="IPR003439">
    <property type="entry name" value="ABC_transporter-like_ATP-bd"/>
</dbReference>
<dbReference type="PANTHER" id="PTHR43423:SF1">
    <property type="entry name" value="ABC TRANSPORTER I FAMILY MEMBER 17"/>
    <property type="match status" value="1"/>
</dbReference>
<gene>
    <name evidence="5" type="ORF">A6M13_07275</name>
</gene>
<dbReference type="PROSITE" id="PS00211">
    <property type="entry name" value="ABC_TRANSPORTER_1"/>
    <property type="match status" value="1"/>
</dbReference>
<dbReference type="OrthoDB" id="9804199at2"/>
<dbReference type="GO" id="GO:0005524">
    <property type="term" value="F:ATP binding"/>
    <property type="evidence" value="ECO:0007669"/>
    <property type="project" value="UniProtKB-KW"/>
</dbReference>
<feature type="domain" description="ABC transporter" evidence="4">
    <location>
        <begin position="7"/>
        <end position="237"/>
    </location>
</feature>
<dbReference type="PANTHER" id="PTHR43423">
    <property type="entry name" value="ABC TRANSPORTER I FAMILY MEMBER 17"/>
    <property type="match status" value="1"/>
</dbReference>
<evidence type="ECO:0000256" key="1">
    <source>
        <dbReference type="ARBA" id="ARBA00022448"/>
    </source>
</evidence>
<evidence type="ECO:0000256" key="3">
    <source>
        <dbReference type="ARBA" id="ARBA00022840"/>
    </source>
</evidence>
<reference evidence="5 6" key="1">
    <citation type="submission" date="2016-07" db="EMBL/GenBank/DDBJ databases">
        <title>Caryophanon tenue genome sequencing.</title>
        <authorList>
            <person name="Verma A."/>
            <person name="Pal Y."/>
            <person name="Krishnamurthi S."/>
        </authorList>
    </citation>
    <scope>NUCLEOTIDE SEQUENCE [LARGE SCALE GENOMIC DNA]</scope>
    <source>
        <strain evidence="5 6">DSM 14152</strain>
    </source>
</reference>
<dbReference type="RefSeq" id="WP_066548487.1">
    <property type="nucleotide sequence ID" value="NZ_MASJ01000041.1"/>
</dbReference>
<accession>A0A1C0Y5N4</accession>
<keyword evidence="3 5" id="KW-0067">ATP-binding</keyword>
<dbReference type="SUPFAM" id="SSF52540">
    <property type="entry name" value="P-loop containing nucleoside triphosphate hydrolases"/>
    <property type="match status" value="1"/>
</dbReference>
<sequence length="241" mass="26177">MSVSHTITFKDVCFTKNDRPILQKISGTFAAKRITTLVGPSGAGKTTLLKLCNGLLTATAGDIVIGTQSISTIPPTTLRQKVGMALQAAPMINGTVYDNLCLPKKLHNDNLSEQEALRFLEDVHLPASLLHQQARDLSGGQRQRVSIARTLVNAPPILLLDEITSALDHTASLEIEQLITQLNTKYGVTIIWITHNLEQALHVGHDTWVMIDGQLIEAGPSSLLENPQQHATKQFLAGGIR</sequence>
<organism evidence="5 6">
    <name type="scientific">Caryophanon tenue</name>
    <dbReference type="NCBI Taxonomy" id="33978"/>
    <lineage>
        <taxon>Bacteria</taxon>
        <taxon>Bacillati</taxon>
        <taxon>Bacillota</taxon>
        <taxon>Bacilli</taxon>
        <taxon>Bacillales</taxon>
        <taxon>Caryophanaceae</taxon>
        <taxon>Caryophanon</taxon>
    </lineage>
</organism>
<keyword evidence="1" id="KW-0813">Transport</keyword>
<protein>
    <submittedName>
        <fullName evidence="5">Phosphate ABC transporter ATP-binding protein</fullName>
    </submittedName>
</protein>
<comment type="caution">
    <text evidence="5">The sequence shown here is derived from an EMBL/GenBank/DDBJ whole genome shotgun (WGS) entry which is preliminary data.</text>
</comment>
<dbReference type="PROSITE" id="PS50893">
    <property type="entry name" value="ABC_TRANSPORTER_2"/>
    <property type="match status" value="1"/>
</dbReference>
<keyword evidence="6" id="KW-1185">Reference proteome</keyword>
<proteinExistence type="predicted"/>
<evidence type="ECO:0000313" key="5">
    <source>
        <dbReference type="EMBL" id="OCS82482.1"/>
    </source>
</evidence>
<evidence type="ECO:0000256" key="2">
    <source>
        <dbReference type="ARBA" id="ARBA00022741"/>
    </source>
</evidence>
<name>A0A1C0Y5N4_9BACL</name>
<keyword evidence="2" id="KW-0547">Nucleotide-binding</keyword>
<evidence type="ECO:0000313" key="6">
    <source>
        <dbReference type="Proteomes" id="UP000093199"/>
    </source>
</evidence>